<dbReference type="InterPro" id="IPR010128">
    <property type="entry name" value="ATPase_T1SS_PrtD-like"/>
</dbReference>
<proteinExistence type="predicted"/>
<keyword evidence="3" id="KW-0547">Nucleotide-binding</keyword>
<feature type="domain" description="ABC transmembrane type-1" evidence="9">
    <location>
        <begin position="27"/>
        <end position="305"/>
    </location>
</feature>
<keyword evidence="2 7" id="KW-0812">Transmembrane</keyword>
<dbReference type="InterPro" id="IPR003439">
    <property type="entry name" value="ABC_transporter-like_ATP-bd"/>
</dbReference>
<evidence type="ECO:0000259" key="9">
    <source>
        <dbReference type="PROSITE" id="PS50929"/>
    </source>
</evidence>
<evidence type="ECO:0000259" key="8">
    <source>
        <dbReference type="PROSITE" id="PS50893"/>
    </source>
</evidence>
<keyword evidence="6 7" id="KW-0472">Membrane</keyword>
<feature type="transmembrane region" description="Helical" evidence="7">
    <location>
        <begin position="60"/>
        <end position="80"/>
    </location>
</feature>
<accession>E3BKR1</accession>
<dbReference type="Proteomes" id="UP000002943">
    <property type="component" value="Unassembled WGS sequence"/>
</dbReference>
<organism evidence="10 11">
    <name type="scientific">Vibrio caribbeanicus ATCC BAA-2122</name>
    <dbReference type="NCBI Taxonomy" id="796620"/>
    <lineage>
        <taxon>Bacteria</taxon>
        <taxon>Pseudomonadati</taxon>
        <taxon>Pseudomonadota</taxon>
        <taxon>Gammaproteobacteria</taxon>
        <taxon>Vibrionales</taxon>
        <taxon>Vibrionaceae</taxon>
        <taxon>Vibrio</taxon>
    </lineage>
</organism>
<dbReference type="GO" id="GO:0030253">
    <property type="term" value="P:protein secretion by the type I secretion system"/>
    <property type="evidence" value="ECO:0007669"/>
    <property type="project" value="InterPro"/>
</dbReference>
<feature type="transmembrane region" description="Helical" evidence="7">
    <location>
        <begin position="261"/>
        <end position="286"/>
    </location>
</feature>
<evidence type="ECO:0000256" key="7">
    <source>
        <dbReference type="SAM" id="Phobius"/>
    </source>
</evidence>
<dbReference type="RefSeq" id="WP_009601637.1">
    <property type="nucleotide sequence ID" value="NZ_AEIU01000075.1"/>
</dbReference>
<dbReference type="PANTHER" id="PTHR43394">
    <property type="entry name" value="ATP-DEPENDENT PERMEASE MDL1, MITOCHONDRIAL"/>
    <property type="match status" value="1"/>
</dbReference>
<dbReference type="GO" id="GO:0005886">
    <property type="term" value="C:plasma membrane"/>
    <property type="evidence" value="ECO:0007669"/>
    <property type="project" value="UniProtKB-SubCell"/>
</dbReference>
<dbReference type="Gene3D" id="1.20.1560.10">
    <property type="entry name" value="ABC transporter type 1, transmembrane domain"/>
    <property type="match status" value="1"/>
</dbReference>
<evidence type="ECO:0000313" key="11">
    <source>
        <dbReference type="Proteomes" id="UP000002943"/>
    </source>
</evidence>
<dbReference type="eggNOG" id="COG4618">
    <property type="taxonomic scope" value="Bacteria"/>
</dbReference>
<dbReference type="Pfam" id="PF00005">
    <property type="entry name" value="ABC_tran"/>
    <property type="match status" value="1"/>
</dbReference>
<dbReference type="Gene3D" id="3.40.50.300">
    <property type="entry name" value="P-loop containing nucleotide triphosphate hydrolases"/>
    <property type="match status" value="1"/>
</dbReference>
<dbReference type="STRING" id="796620.VIBC2010_11839"/>
<sequence length="570" mass="61864">MTEPLKSSSQGCHSLKKAIQKHRMSFIGVAIFSAVVNILMLVGPLFMLQVYDRVLASHSTATLFALFIIVVFVYVVMGVLDHCRGRILARIGSGVQSALDETVFKIVMKQAESQTFRDQPASPLKELSSLRAGLSSSATGAIFDLPWTPFYIGVMFLFHPWLGWFSISSAILIFFLSVLNEFKTRKGQVQSSRQSAQADLQTEWVRSSIETIKGLGMSNRMATKWRQTRQRALKTNIKVADIGGLLSVITKTTRQLLQSAILALGALLVLNGDLTGGTMIAGSILLGRALAPVEQVVGQWQIFQQARNSWKSLNKLLEKYPAEPAKTELPRPKAKLIVNDLYVVPAGETSPVIRGITFAAEPGDAIGIIGPSSSGKTSLARALIGFWPPSSGEIRLDGAELNQYDDETLGSLIGYLPQDVKVYPGTVAENIARFNLDKSSEKIIAASQQAAAHDLILKLPNGYDTQITSSGGVLSGGQKQRIGLARAFYDDPVMLILDEPNSSLDEPGMQALNQAIKNARNSEKLVLVIAHRPSALTKCNKVLVIDKGKMVAFGDKDKVLNQVTRSGATS</sequence>
<reference evidence="10 11" key="1">
    <citation type="journal article" date="2012" name="Int. J. Syst. Evol. Microbiol.">
        <title>Vibrio caribbeanicus sp. nov., isolated from the marine sponge Scleritoderma cyanea.</title>
        <authorList>
            <person name="Hoffmann M."/>
            <person name="Monday S.R."/>
            <person name="Allard M.W."/>
            <person name="Strain E.A."/>
            <person name="Whittaker P."/>
            <person name="Naum M."/>
            <person name="McCarthy P.J."/>
            <person name="Lopez J.V."/>
            <person name="Fischer M."/>
            <person name="Brown E.W."/>
        </authorList>
    </citation>
    <scope>NUCLEOTIDE SEQUENCE [LARGE SCALE GENOMIC DNA]</scope>
    <source>
        <strain evidence="10 11">ATCC BAA-2122</strain>
    </source>
</reference>
<dbReference type="InterPro" id="IPR011527">
    <property type="entry name" value="ABC1_TM_dom"/>
</dbReference>
<dbReference type="AlphaFoldDB" id="E3BKR1"/>
<evidence type="ECO:0000256" key="4">
    <source>
        <dbReference type="ARBA" id="ARBA00022840"/>
    </source>
</evidence>
<dbReference type="SUPFAM" id="SSF52540">
    <property type="entry name" value="P-loop containing nucleoside triphosphate hydrolases"/>
    <property type="match status" value="1"/>
</dbReference>
<dbReference type="PROSITE" id="PS50929">
    <property type="entry name" value="ABC_TM1F"/>
    <property type="match status" value="1"/>
</dbReference>
<dbReference type="InterPro" id="IPR003593">
    <property type="entry name" value="AAA+_ATPase"/>
</dbReference>
<dbReference type="EMBL" id="AEIU01000075">
    <property type="protein sequence ID" value="EFP96255.1"/>
    <property type="molecule type" value="Genomic_DNA"/>
</dbReference>
<dbReference type="InterPro" id="IPR039421">
    <property type="entry name" value="Type_1_exporter"/>
</dbReference>
<dbReference type="PANTHER" id="PTHR43394:SF1">
    <property type="entry name" value="ATP-BINDING CASSETTE SUB-FAMILY B MEMBER 10, MITOCHONDRIAL"/>
    <property type="match status" value="1"/>
</dbReference>
<evidence type="ECO:0000256" key="3">
    <source>
        <dbReference type="ARBA" id="ARBA00022741"/>
    </source>
</evidence>
<comment type="caution">
    <text evidence="10">The sequence shown here is derived from an EMBL/GenBank/DDBJ whole genome shotgun (WGS) entry which is preliminary data.</text>
</comment>
<keyword evidence="5 7" id="KW-1133">Transmembrane helix</keyword>
<dbReference type="GO" id="GO:0030256">
    <property type="term" value="C:type I protein secretion system complex"/>
    <property type="evidence" value="ECO:0007669"/>
    <property type="project" value="InterPro"/>
</dbReference>
<keyword evidence="11" id="KW-1185">Reference proteome</keyword>
<comment type="subcellular location">
    <subcellularLocation>
        <location evidence="1">Cell membrane</location>
        <topology evidence="1">Multi-pass membrane protein</topology>
    </subcellularLocation>
</comment>
<feature type="transmembrane region" description="Helical" evidence="7">
    <location>
        <begin position="158"/>
        <end position="179"/>
    </location>
</feature>
<dbReference type="PROSITE" id="PS00211">
    <property type="entry name" value="ABC_TRANSPORTER_1"/>
    <property type="match status" value="1"/>
</dbReference>
<evidence type="ECO:0000256" key="1">
    <source>
        <dbReference type="ARBA" id="ARBA00004651"/>
    </source>
</evidence>
<dbReference type="InterPro" id="IPR036640">
    <property type="entry name" value="ABC1_TM_sf"/>
</dbReference>
<evidence type="ECO:0000313" key="10">
    <source>
        <dbReference type="EMBL" id="EFP96255.1"/>
    </source>
</evidence>
<feature type="transmembrane region" description="Helical" evidence="7">
    <location>
        <begin position="26"/>
        <end position="48"/>
    </location>
</feature>
<dbReference type="InterPro" id="IPR017871">
    <property type="entry name" value="ABC_transporter-like_CS"/>
</dbReference>
<dbReference type="SUPFAM" id="SSF90123">
    <property type="entry name" value="ABC transporter transmembrane region"/>
    <property type="match status" value="1"/>
</dbReference>
<dbReference type="NCBIfam" id="TIGR01842">
    <property type="entry name" value="type_I_sec_PrtD"/>
    <property type="match status" value="1"/>
</dbReference>
<dbReference type="GO" id="GO:0015421">
    <property type="term" value="F:ABC-type oligopeptide transporter activity"/>
    <property type="evidence" value="ECO:0007669"/>
    <property type="project" value="TreeGrafter"/>
</dbReference>
<dbReference type="GO" id="GO:0016887">
    <property type="term" value="F:ATP hydrolysis activity"/>
    <property type="evidence" value="ECO:0007669"/>
    <property type="project" value="InterPro"/>
</dbReference>
<keyword evidence="4" id="KW-0067">ATP-binding</keyword>
<dbReference type="Pfam" id="PF00664">
    <property type="entry name" value="ABC_membrane"/>
    <property type="match status" value="1"/>
</dbReference>
<gene>
    <name evidence="10" type="ORF">VIBC2010_11839</name>
</gene>
<evidence type="ECO:0000256" key="6">
    <source>
        <dbReference type="ARBA" id="ARBA00023136"/>
    </source>
</evidence>
<dbReference type="PROSITE" id="PS50893">
    <property type="entry name" value="ABC_TRANSPORTER_2"/>
    <property type="match status" value="1"/>
</dbReference>
<evidence type="ECO:0000256" key="5">
    <source>
        <dbReference type="ARBA" id="ARBA00022989"/>
    </source>
</evidence>
<evidence type="ECO:0000256" key="2">
    <source>
        <dbReference type="ARBA" id="ARBA00022692"/>
    </source>
</evidence>
<feature type="transmembrane region" description="Helical" evidence="7">
    <location>
        <begin position="132"/>
        <end position="152"/>
    </location>
</feature>
<dbReference type="GO" id="GO:0005524">
    <property type="term" value="F:ATP binding"/>
    <property type="evidence" value="ECO:0007669"/>
    <property type="project" value="UniProtKB-KW"/>
</dbReference>
<protein>
    <submittedName>
        <fullName evidence="10">Type I secretion system ATPase</fullName>
    </submittedName>
</protein>
<feature type="domain" description="ABC transporter" evidence="8">
    <location>
        <begin position="336"/>
        <end position="570"/>
    </location>
</feature>
<name>E3BKR1_9VIBR</name>
<dbReference type="InterPro" id="IPR027417">
    <property type="entry name" value="P-loop_NTPase"/>
</dbReference>
<dbReference type="SMART" id="SM00382">
    <property type="entry name" value="AAA"/>
    <property type="match status" value="1"/>
</dbReference>